<keyword evidence="2" id="KW-1185">Reference proteome</keyword>
<protein>
    <recommendedName>
        <fullName evidence="3">DUF2490 domain-containing protein</fullName>
    </recommendedName>
</protein>
<dbReference type="Proteomes" id="UP001168528">
    <property type="component" value="Unassembled WGS sequence"/>
</dbReference>
<comment type="caution">
    <text evidence="1">The sequence shown here is derived from an EMBL/GenBank/DDBJ whole genome shotgun (WGS) entry which is preliminary data.</text>
</comment>
<evidence type="ECO:0000313" key="2">
    <source>
        <dbReference type="Proteomes" id="UP001168528"/>
    </source>
</evidence>
<evidence type="ECO:0008006" key="3">
    <source>
        <dbReference type="Google" id="ProtNLM"/>
    </source>
</evidence>
<organism evidence="1 2">
    <name type="scientific">Rhodocytophaga aerolata</name>
    <dbReference type="NCBI Taxonomy" id="455078"/>
    <lineage>
        <taxon>Bacteria</taxon>
        <taxon>Pseudomonadati</taxon>
        <taxon>Bacteroidota</taxon>
        <taxon>Cytophagia</taxon>
        <taxon>Cytophagales</taxon>
        <taxon>Rhodocytophagaceae</taxon>
        <taxon>Rhodocytophaga</taxon>
    </lineage>
</organism>
<dbReference type="RefSeq" id="WP_302040295.1">
    <property type="nucleotide sequence ID" value="NZ_JAUKPO010000019.1"/>
</dbReference>
<sequence length="276" mass="31977">MKKINRILAPSPWFRFSLWVLLCLHAVQARSQKTTHLELGSGFTYHQIKDDAMSPVRYKGWLPTLSFGVLKEKQGKRLTELRLPIQYALITSGDFKKYPTMKANMFRLDIDYVYLRKTTLIKDTLKGAFFLGASLHTFLDVRYLPQLDNSAIVYDNFTSLAISAAYKGSFQLKRKRLTHYHRVSLPLLSYGTRPDYLNVYDVTNPEDDLFRYAQRNARMCSFGSFGRIMLRNSLLYPIRGNNQLGISYEWQYYTASFTEQVKGASHALMFSLLVTI</sequence>
<proteinExistence type="predicted"/>
<evidence type="ECO:0000313" key="1">
    <source>
        <dbReference type="EMBL" id="MDO1449492.1"/>
    </source>
</evidence>
<gene>
    <name evidence="1" type="ORF">Q0590_24665</name>
</gene>
<dbReference type="EMBL" id="JAUKPO010000019">
    <property type="protein sequence ID" value="MDO1449492.1"/>
    <property type="molecule type" value="Genomic_DNA"/>
</dbReference>
<name>A0ABT8RBK0_9BACT</name>
<accession>A0ABT8RBK0</accession>
<reference evidence="1" key="1">
    <citation type="submission" date="2023-07" db="EMBL/GenBank/DDBJ databases">
        <title>The genome sequence of Rhodocytophaga aerolata KACC 12507.</title>
        <authorList>
            <person name="Zhang X."/>
        </authorList>
    </citation>
    <scope>NUCLEOTIDE SEQUENCE</scope>
    <source>
        <strain evidence="1">KACC 12507</strain>
    </source>
</reference>